<evidence type="ECO:0000259" key="9">
    <source>
        <dbReference type="PROSITE" id="PS51035"/>
    </source>
</evidence>
<feature type="region of interest" description="Disordered" evidence="7">
    <location>
        <begin position="1"/>
        <end position="21"/>
    </location>
</feature>
<accession>A0A226NFJ3</accession>
<evidence type="ECO:0000256" key="3">
    <source>
        <dbReference type="ARBA" id="ARBA00023054"/>
    </source>
</evidence>
<protein>
    <recommendedName>
        <fullName evidence="2">BAG family molecular chaperone regulator 1</fullName>
    </recommendedName>
    <alternativeName>
        <fullName evidence="4">Charged multivesicular body protein 5</fullName>
    </alternativeName>
    <alternativeName>
        <fullName evidence="5">Chromatin-modifying protein 5</fullName>
    </alternativeName>
</protein>
<dbReference type="SUPFAM" id="SSF63491">
    <property type="entry name" value="BAG domain"/>
    <property type="match status" value="1"/>
</dbReference>
<dbReference type="PANTHER" id="PTHR22761:SF12">
    <property type="entry name" value="CHARGED MULTIVESICULAR BODY PROTEIN 5"/>
    <property type="match status" value="1"/>
</dbReference>
<comment type="similarity">
    <text evidence="1">Belongs to the SNF7 family.</text>
</comment>
<reference evidence="10 11" key="1">
    <citation type="submission" date="2016-07" db="EMBL/GenBank/DDBJ databases">
        <title>Disparate Historic Effective Population Sizes Predicted by Modern Levels of Genome Diversity for the Scaled Quail (Callipepla squamata) and the Northern Bobwhite (Colinus virginianus): Inferences from First and Second Generation Draft Genome Assemblies for Sympatric New World Quail.</title>
        <authorList>
            <person name="Oldeschulte D.L."/>
            <person name="Halley Y.A."/>
            <person name="Bhattarai E.K."/>
            <person name="Brashear W.A."/>
            <person name="Hill J."/>
            <person name="Metz R.P."/>
            <person name="Johnson C.D."/>
            <person name="Rollins D."/>
            <person name="Peterson M.J."/>
            <person name="Bickhart D.M."/>
            <person name="Decker J.E."/>
            <person name="Seabury C.M."/>
        </authorList>
    </citation>
    <scope>NUCLEOTIDE SEQUENCE [LARGE SCALE GENOMIC DNA]</scope>
    <source>
        <strain evidence="10 11">Texas</strain>
        <tissue evidence="10">Leg muscle</tissue>
    </source>
</reference>
<keyword evidence="3 6" id="KW-0175">Coiled coil</keyword>
<dbReference type="PROSITE" id="PS51035">
    <property type="entry name" value="BAG"/>
    <property type="match status" value="1"/>
</dbReference>
<feature type="coiled-coil region" evidence="6">
    <location>
        <begin position="28"/>
        <end position="55"/>
    </location>
</feature>
<dbReference type="GO" id="GO:0032511">
    <property type="term" value="P:late endosome to vacuole transport via multivesicular body sorting pathway"/>
    <property type="evidence" value="ECO:0007669"/>
    <property type="project" value="TreeGrafter"/>
</dbReference>
<dbReference type="InterPro" id="IPR005024">
    <property type="entry name" value="Snf7_fam"/>
</dbReference>
<evidence type="ECO:0000259" key="8">
    <source>
        <dbReference type="PROSITE" id="PS50053"/>
    </source>
</evidence>
<feature type="domain" description="BAG" evidence="9">
    <location>
        <begin position="330"/>
        <end position="379"/>
    </location>
</feature>
<feature type="coiled-coil region" evidence="6">
    <location>
        <begin position="121"/>
        <end position="180"/>
    </location>
</feature>
<evidence type="ECO:0000256" key="7">
    <source>
        <dbReference type="SAM" id="MobiDB-lite"/>
    </source>
</evidence>
<dbReference type="InterPro" id="IPR000626">
    <property type="entry name" value="Ubiquitin-like_dom"/>
</dbReference>
<dbReference type="Gene3D" id="3.10.20.90">
    <property type="entry name" value="Phosphatidylinositol 3-kinase Catalytic Subunit, Chain A, domain 1"/>
    <property type="match status" value="1"/>
</dbReference>
<dbReference type="Pfam" id="PF00240">
    <property type="entry name" value="ubiquitin"/>
    <property type="match status" value="1"/>
</dbReference>
<dbReference type="PROSITE" id="PS50053">
    <property type="entry name" value="UBIQUITIN_2"/>
    <property type="match status" value="1"/>
</dbReference>
<dbReference type="GO" id="GO:0005771">
    <property type="term" value="C:multivesicular body"/>
    <property type="evidence" value="ECO:0007669"/>
    <property type="project" value="TreeGrafter"/>
</dbReference>
<name>A0A226NFJ3_CALSU</name>
<dbReference type="OrthoDB" id="417450at2759"/>
<evidence type="ECO:0000256" key="6">
    <source>
        <dbReference type="SAM" id="Coils"/>
    </source>
</evidence>
<dbReference type="Gene3D" id="6.10.250.1710">
    <property type="match status" value="1"/>
</dbReference>
<proteinExistence type="inferred from homology"/>
<dbReference type="AlphaFoldDB" id="A0A226NFJ3"/>
<organism evidence="10 11">
    <name type="scientific">Callipepla squamata</name>
    <name type="common">Scaled quail</name>
    <dbReference type="NCBI Taxonomy" id="9009"/>
    <lineage>
        <taxon>Eukaryota</taxon>
        <taxon>Metazoa</taxon>
        <taxon>Chordata</taxon>
        <taxon>Craniata</taxon>
        <taxon>Vertebrata</taxon>
        <taxon>Euteleostomi</taxon>
        <taxon>Archelosauria</taxon>
        <taxon>Archosauria</taxon>
        <taxon>Dinosauria</taxon>
        <taxon>Saurischia</taxon>
        <taxon>Theropoda</taxon>
        <taxon>Coelurosauria</taxon>
        <taxon>Aves</taxon>
        <taxon>Neognathae</taxon>
        <taxon>Galloanserae</taxon>
        <taxon>Galliformes</taxon>
        <taxon>Odontophoridae</taxon>
        <taxon>Callipepla</taxon>
    </lineage>
</organism>
<feature type="compositionally biased region" description="Basic residues" evidence="7">
    <location>
        <begin position="1"/>
        <end position="10"/>
    </location>
</feature>
<dbReference type="InterPro" id="IPR029071">
    <property type="entry name" value="Ubiquitin-like_domsf"/>
</dbReference>
<gene>
    <name evidence="10" type="ORF">ASZ78_003727</name>
</gene>
<sequence length="408" mass="45733">MNRFFGKAKPKAPPPSLTDCIGTVDSRAESIDKKIARLDAELVKYKDQMKKMREGPAKNTVKQKALRVLKQKRMYEQQRDNLAQQSFNMEQANYTIQALKDTKTTVDAMKLGVKEMKKAYKQVKIDQIEDIQDQLEDMMEEANEVQEALSRSYGTPEIDEDDLEAELDALGDELLADEDNSYLDEAAAAPAIPEGAPVDTKNKVSPFLLGIQLPFFVVVNRIVVDFESNILDKNGNEKHNIQVASQQEDGEPTLQDMAVLIEQVTGVPVSFQKLIYKGKSLKELEQPLSALGVKNGCKVMLIGKRNSPEEEAELKKLKDLEKSVEHVANKLEEVNKEFTSIQKGFLAKDLQAEALKQLDKRIKGTAEQFMKILEQVDAIAFLAQCDTIEGNIGQEMDKLQSKNLALAE</sequence>
<dbReference type="Proteomes" id="UP000198323">
    <property type="component" value="Unassembled WGS sequence"/>
</dbReference>
<evidence type="ECO:0000256" key="2">
    <source>
        <dbReference type="ARBA" id="ARBA00022374"/>
    </source>
</evidence>
<evidence type="ECO:0000313" key="10">
    <source>
        <dbReference type="EMBL" id="OXB66336.1"/>
    </source>
</evidence>
<keyword evidence="11" id="KW-1185">Reference proteome</keyword>
<dbReference type="InterPro" id="IPR003103">
    <property type="entry name" value="BAG_domain"/>
</dbReference>
<dbReference type="SUPFAM" id="SSF54236">
    <property type="entry name" value="Ubiquitin-like"/>
    <property type="match status" value="1"/>
</dbReference>
<dbReference type="PANTHER" id="PTHR22761">
    <property type="entry name" value="CHARGED MULTIVESICULAR BODY PROTEIN"/>
    <property type="match status" value="1"/>
</dbReference>
<dbReference type="Gene3D" id="1.20.58.120">
    <property type="entry name" value="BAG domain"/>
    <property type="match status" value="1"/>
</dbReference>
<dbReference type="GO" id="GO:0006900">
    <property type="term" value="P:vesicle budding from membrane"/>
    <property type="evidence" value="ECO:0007669"/>
    <property type="project" value="TreeGrafter"/>
</dbReference>
<dbReference type="SMART" id="SM00213">
    <property type="entry name" value="UBQ"/>
    <property type="match status" value="1"/>
</dbReference>
<dbReference type="CDD" id="cd01812">
    <property type="entry name" value="Ubl_BAG1"/>
    <property type="match status" value="1"/>
</dbReference>
<dbReference type="Gene3D" id="1.10.287.1060">
    <property type="entry name" value="ESAT-6-like"/>
    <property type="match status" value="1"/>
</dbReference>
<evidence type="ECO:0000256" key="4">
    <source>
        <dbReference type="ARBA" id="ARBA00041078"/>
    </source>
</evidence>
<evidence type="ECO:0000313" key="11">
    <source>
        <dbReference type="Proteomes" id="UP000198323"/>
    </source>
</evidence>
<dbReference type="EMBL" id="MCFN01000065">
    <property type="protein sequence ID" value="OXB66336.1"/>
    <property type="molecule type" value="Genomic_DNA"/>
</dbReference>
<feature type="domain" description="Ubiquitin-like" evidence="8">
    <location>
        <begin position="251"/>
        <end position="308"/>
    </location>
</feature>
<comment type="caution">
    <text evidence="10">The sequence shown here is derived from an EMBL/GenBank/DDBJ whole genome shotgun (WGS) entry which is preliminary data.</text>
</comment>
<dbReference type="Pfam" id="PF03357">
    <property type="entry name" value="Snf7"/>
    <property type="match status" value="1"/>
</dbReference>
<dbReference type="STRING" id="9009.A0A226NFJ3"/>
<dbReference type="GO" id="GO:0051087">
    <property type="term" value="F:protein-folding chaperone binding"/>
    <property type="evidence" value="ECO:0007669"/>
    <property type="project" value="InterPro"/>
</dbReference>
<dbReference type="InterPro" id="IPR036533">
    <property type="entry name" value="BAG_dom_sf"/>
</dbReference>
<evidence type="ECO:0000256" key="1">
    <source>
        <dbReference type="ARBA" id="ARBA00006190"/>
    </source>
</evidence>
<evidence type="ECO:0000256" key="5">
    <source>
        <dbReference type="ARBA" id="ARBA00041628"/>
    </source>
</evidence>